<organism evidence="2 3">
    <name type="scientific">Oncorhynchus mykiss</name>
    <name type="common">Rainbow trout</name>
    <name type="synonym">Salmo gairdneri</name>
    <dbReference type="NCBI Taxonomy" id="8022"/>
    <lineage>
        <taxon>Eukaryota</taxon>
        <taxon>Metazoa</taxon>
        <taxon>Chordata</taxon>
        <taxon>Craniata</taxon>
        <taxon>Vertebrata</taxon>
        <taxon>Euteleostomi</taxon>
        <taxon>Actinopterygii</taxon>
        <taxon>Neopterygii</taxon>
        <taxon>Teleostei</taxon>
        <taxon>Protacanthopterygii</taxon>
        <taxon>Salmoniformes</taxon>
        <taxon>Salmonidae</taxon>
        <taxon>Salmoninae</taxon>
        <taxon>Oncorhynchus</taxon>
    </lineage>
</organism>
<dbReference type="PANTHER" id="PTHR31635:SF196">
    <property type="entry name" value="REVERSE TRANSCRIPTASE DOMAIN-CONTAINING PROTEIN-RELATED"/>
    <property type="match status" value="1"/>
</dbReference>
<dbReference type="Proteomes" id="UP000193380">
    <property type="component" value="Unassembled WGS sequence"/>
</dbReference>
<gene>
    <name evidence="2" type="ORF">GSONMT00045911001</name>
</gene>
<evidence type="ECO:0000313" key="3">
    <source>
        <dbReference type="Proteomes" id="UP000193380"/>
    </source>
</evidence>
<evidence type="ECO:0000259" key="1">
    <source>
        <dbReference type="PROSITE" id="PS50878"/>
    </source>
</evidence>
<dbReference type="InterPro" id="IPR043502">
    <property type="entry name" value="DNA/RNA_pol_sf"/>
</dbReference>
<dbReference type="SUPFAM" id="SSF56672">
    <property type="entry name" value="DNA/RNA polymerases"/>
    <property type="match status" value="1"/>
</dbReference>
<proteinExistence type="predicted"/>
<dbReference type="InterPro" id="IPR000477">
    <property type="entry name" value="RT_dom"/>
</dbReference>
<feature type="domain" description="Reverse transcriptase" evidence="1">
    <location>
        <begin position="34"/>
        <end position="255"/>
    </location>
</feature>
<evidence type="ECO:0000313" key="2">
    <source>
        <dbReference type="EMBL" id="CDQ98457.1"/>
    </source>
</evidence>
<dbReference type="PANTHER" id="PTHR31635">
    <property type="entry name" value="REVERSE TRANSCRIPTASE DOMAIN-CONTAINING PROTEIN-RELATED"/>
    <property type="match status" value="1"/>
</dbReference>
<accession>A0A060Z3K1</accession>
<dbReference type="EMBL" id="FR937633">
    <property type="protein sequence ID" value="CDQ98457.1"/>
    <property type="molecule type" value="Genomic_DNA"/>
</dbReference>
<reference evidence="2" key="1">
    <citation type="journal article" date="2014" name="Nat. Commun.">
        <title>The rainbow trout genome provides novel insights into evolution after whole-genome duplication in vertebrates.</title>
        <authorList>
            <person name="Berthelot C."/>
            <person name="Brunet F."/>
            <person name="Chalopin D."/>
            <person name="Juanchich A."/>
            <person name="Bernard M."/>
            <person name="Noel B."/>
            <person name="Bento P."/>
            <person name="Da Silva C."/>
            <person name="Labadie K."/>
            <person name="Alberti A."/>
            <person name="Aury J.M."/>
            <person name="Louis A."/>
            <person name="Dehais P."/>
            <person name="Bardou P."/>
            <person name="Montfort J."/>
            <person name="Klopp C."/>
            <person name="Cabau C."/>
            <person name="Gaspin C."/>
            <person name="Thorgaard G.H."/>
            <person name="Boussaha M."/>
            <person name="Quillet E."/>
            <person name="Guyomard R."/>
            <person name="Galiana D."/>
            <person name="Bobe J."/>
            <person name="Volff J.N."/>
            <person name="Genet C."/>
            <person name="Wincker P."/>
            <person name="Jaillon O."/>
            <person name="Roest Crollius H."/>
            <person name="Guiguen Y."/>
        </authorList>
    </citation>
    <scope>NUCLEOTIDE SEQUENCE [LARGE SCALE GENOMIC DNA]</scope>
</reference>
<dbReference type="PaxDb" id="8022-A0A060Z3K1"/>
<dbReference type="STRING" id="8022.A0A060Z3K1"/>
<protein>
    <recommendedName>
        <fullName evidence="1">Reverse transcriptase domain-containing protein</fullName>
    </recommendedName>
</protein>
<name>A0A060Z3K1_ONCMY</name>
<dbReference type="AlphaFoldDB" id="A0A060Z3K1"/>
<dbReference type="CDD" id="cd01650">
    <property type="entry name" value="RT_nLTR_like"/>
    <property type="match status" value="1"/>
</dbReference>
<sequence>MKSGKSLGPDGFPTELYRTFSGLLCPFLSRLFAECLNTSKLPPSLYQASISLLLKKNKDPLECGSYRPISLLNCDYKILAKLLAIHMEGLLYQVIHSDQTGFVRNRHFFFNIRRLMNILYSPASKDPEVVVSLDAEKAFDRFEWDYLTAALYRFGFGPKFIAWIKILYFSPMASVRTNNLSSDYFPLHRRSRQGCPLSPLLFALAIEPLAIALRSNDAIQGIIRAGWEQKVTLYADDLLLFISNPDTSLPRGFCS</sequence>
<dbReference type="PROSITE" id="PS50878">
    <property type="entry name" value="RT_POL"/>
    <property type="match status" value="1"/>
</dbReference>
<reference evidence="2" key="2">
    <citation type="submission" date="2014-03" db="EMBL/GenBank/DDBJ databases">
        <authorList>
            <person name="Genoscope - CEA"/>
        </authorList>
    </citation>
    <scope>NUCLEOTIDE SEQUENCE</scope>
</reference>
<dbReference type="Pfam" id="PF00078">
    <property type="entry name" value="RVT_1"/>
    <property type="match status" value="1"/>
</dbReference>